<sequence>MSLNSTYHRITGFATLMVLLWNIVGWLGFGFVLNHAHTHHDGNYCEITFCTCEVEEAGDVCTCHHQEMQTQDKHSDTHDQHEECYFSLPHDSNTSSTQALIVVSKFNALHLNSENLSIPLDNHEFQAEQQAHLLSGTIPDLLRPPRV</sequence>
<keyword evidence="3" id="KW-1185">Reference proteome</keyword>
<evidence type="ECO:0000313" key="2">
    <source>
        <dbReference type="EMBL" id="MFD2532999.1"/>
    </source>
</evidence>
<dbReference type="EMBL" id="JBHULI010000025">
    <property type="protein sequence ID" value="MFD2532999.1"/>
    <property type="molecule type" value="Genomic_DNA"/>
</dbReference>
<comment type="caution">
    <text evidence="2">The sequence shown here is derived from an EMBL/GenBank/DDBJ whole genome shotgun (WGS) entry which is preliminary data.</text>
</comment>
<evidence type="ECO:0000313" key="3">
    <source>
        <dbReference type="Proteomes" id="UP001597460"/>
    </source>
</evidence>
<keyword evidence="1" id="KW-0812">Transmembrane</keyword>
<name>A0ABW5JN67_9BACT</name>
<dbReference type="RefSeq" id="WP_390302497.1">
    <property type="nucleotide sequence ID" value="NZ_JBHULI010000025.1"/>
</dbReference>
<reference evidence="3" key="1">
    <citation type="journal article" date="2019" name="Int. J. Syst. Evol. Microbiol.">
        <title>The Global Catalogue of Microorganisms (GCM) 10K type strain sequencing project: providing services to taxonomists for standard genome sequencing and annotation.</title>
        <authorList>
            <consortium name="The Broad Institute Genomics Platform"/>
            <consortium name="The Broad Institute Genome Sequencing Center for Infectious Disease"/>
            <person name="Wu L."/>
            <person name="Ma J."/>
        </authorList>
    </citation>
    <scope>NUCLEOTIDE SEQUENCE [LARGE SCALE GENOMIC DNA]</scope>
    <source>
        <strain evidence="3">KCTC 52042</strain>
    </source>
</reference>
<dbReference type="Proteomes" id="UP001597460">
    <property type="component" value="Unassembled WGS sequence"/>
</dbReference>
<proteinExistence type="predicted"/>
<evidence type="ECO:0000256" key="1">
    <source>
        <dbReference type="SAM" id="Phobius"/>
    </source>
</evidence>
<accession>A0ABW5JN67</accession>
<feature type="transmembrane region" description="Helical" evidence="1">
    <location>
        <begin position="12"/>
        <end position="33"/>
    </location>
</feature>
<keyword evidence="1" id="KW-1133">Transmembrane helix</keyword>
<gene>
    <name evidence="2" type="ORF">ACFSVN_11115</name>
</gene>
<organism evidence="2 3">
    <name type="scientific">Gracilimonas halophila</name>
    <dbReference type="NCBI Taxonomy" id="1834464"/>
    <lineage>
        <taxon>Bacteria</taxon>
        <taxon>Pseudomonadati</taxon>
        <taxon>Balneolota</taxon>
        <taxon>Balneolia</taxon>
        <taxon>Balneolales</taxon>
        <taxon>Balneolaceae</taxon>
        <taxon>Gracilimonas</taxon>
    </lineage>
</organism>
<protein>
    <submittedName>
        <fullName evidence="2">Uncharacterized protein</fullName>
    </submittedName>
</protein>
<keyword evidence="1" id="KW-0472">Membrane</keyword>